<keyword evidence="2" id="KW-0732">Signal</keyword>
<sequence length="270" mass="29215">MMCPRPSVTVNCTGTKLIGLLVSLMAVATLANADALRSIYNGMRCDNMGGLDRRQQMNSAFVSPTGPDIFTSRRMKLMGVKPLTHNTLHKQPTHYSCKNATSLFSSSATNEEHDTGPKNESTAKNEFSRTIRVNKWFGSVGTGASSSSSRGSPKVMNLSISATPSERNELATRFRLSKISALSAEVEVQPAFGAGGGINDGNECVEAKGTVSAKVTQKCVRTNEEFDVDLEFSFEAFLRAMVSTSISGGGKDSEQSLSLENQRRWKPQQD</sequence>
<evidence type="ECO:0000256" key="1">
    <source>
        <dbReference type="SAM" id="MobiDB-lite"/>
    </source>
</evidence>
<feature type="compositionally biased region" description="Basic and acidic residues" evidence="1">
    <location>
        <begin position="261"/>
        <end position="270"/>
    </location>
</feature>
<dbReference type="AlphaFoldDB" id="B8C212"/>
<protein>
    <submittedName>
        <fullName evidence="3">Uncharacterized protein</fullName>
    </submittedName>
</protein>
<keyword evidence="4" id="KW-1185">Reference proteome</keyword>
<organism evidence="3 4">
    <name type="scientific">Thalassiosira pseudonana</name>
    <name type="common">Marine diatom</name>
    <name type="synonym">Cyclotella nana</name>
    <dbReference type="NCBI Taxonomy" id="35128"/>
    <lineage>
        <taxon>Eukaryota</taxon>
        <taxon>Sar</taxon>
        <taxon>Stramenopiles</taxon>
        <taxon>Ochrophyta</taxon>
        <taxon>Bacillariophyta</taxon>
        <taxon>Coscinodiscophyceae</taxon>
        <taxon>Thalassiosirophycidae</taxon>
        <taxon>Thalassiosirales</taxon>
        <taxon>Thalassiosiraceae</taxon>
        <taxon>Thalassiosira</taxon>
    </lineage>
</organism>
<feature type="signal peptide" evidence="2">
    <location>
        <begin position="1"/>
        <end position="33"/>
    </location>
</feature>
<proteinExistence type="predicted"/>
<reference evidence="3 4" key="1">
    <citation type="journal article" date="2004" name="Science">
        <title>The genome of the diatom Thalassiosira pseudonana: ecology, evolution, and metabolism.</title>
        <authorList>
            <person name="Armbrust E.V."/>
            <person name="Berges J.A."/>
            <person name="Bowler C."/>
            <person name="Green B.R."/>
            <person name="Martinez D."/>
            <person name="Putnam N.H."/>
            <person name="Zhou S."/>
            <person name="Allen A.E."/>
            <person name="Apt K.E."/>
            <person name="Bechner M."/>
            <person name="Brzezinski M.A."/>
            <person name="Chaal B.K."/>
            <person name="Chiovitti A."/>
            <person name="Davis A.K."/>
            <person name="Demarest M.S."/>
            <person name="Detter J.C."/>
            <person name="Glavina T."/>
            <person name="Goodstein D."/>
            <person name="Hadi M.Z."/>
            <person name="Hellsten U."/>
            <person name="Hildebrand M."/>
            <person name="Jenkins B.D."/>
            <person name="Jurka J."/>
            <person name="Kapitonov V.V."/>
            <person name="Kroger N."/>
            <person name="Lau W.W."/>
            <person name="Lane T.W."/>
            <person name="Larimer F.W."/>
            <person name="Lippmeier J.C."/>
            <person name="Lucas S."/>
            <person name="Medina M."/>
            <person name="Montsant A."/>
            <person name="Obornik M."/>
            <person name="Parker M.S."/>
            <person name="Palenik B."/>
            <person name="Pazour G.J."/>
            <person name="Richardson P.M."/>
            <person name="Rynearson T.A."/>
            <person name="Saito M.A."/>
            <person name="Schwartz D.C."/>
            <person name="Thamatrakoln K."/>
            <person name="Valentin K."/>
            <person name="Vardi A."/>
            <person name="Wilkerson F.P."/>
            <person name="Rokhsar D.S."/>
        </authorList>
    </citation>
    <scope>NUCLEOTIDE SEQUENCE [LARGE SCALE GENOMIC DNA]</scope>
    <source>
        <strain evidence="3 4">CCMP1335</strain>
    </source>
</reference>
<dbReference type="InParanoid" id="B8C212"/>
<accession>B8C212</accession>
<feature type="region of interest" description="Disordered" evidence="1">
    <location>
        <begin position="106"/>
        <end position="125"/>
    </location>
</feature>
<evidence type="ECO:0000256" key="2">
    <source>
        <dbReference type="SAM" id="SignalP"/>
    </source>
</evidence>
<dbReference type="eggNOG" id="ENOG502STGM">
    <property type="taxonomic scope" value="Eukaryota"/>
</dbReference>
<dbReference type="EMBL" id="CM000642">
    <property type="protein sequence ID" value="EED92312.1"/>
    <property type="molecule type" value="Genomic_DNA"/>
</dbReference>
<dbReference type="PaxDb" id="35128-Thaps22593"/>
<dbReference type="HOGENOM" id="CLU_1032405_0_0_1"/>
<evidence type="ECO:0000313" key="4">
    <source>
        <dbReference type="Proteomes" id="UP000001449"/>
    </source>
</evidence>
<gene>
    <name evidence="3" type="ORF">THAPSDRAFT_22593</name>
</gene>
<reference evidence="3 4" key="2">
    <citation type="journal article" date="2008" name="Nature">
        <title>The Phaeodactylum genome reveals the evolutionary history of diatom genomes.</title>
        <authorList>
            <person name="Bowler C."/>
            <person name="Allen A.E."/>
            <person name="Badger J.H."/>
            <person name="Grimwood J."/>
            <person name="Jabbari K."/>
            <person name="Kuo A."/>
            <person name="Maheswari U."/>
            <person name="Martens C."/>
            <person name="Maumus F."/>
            <person name="Otillar R.P."/>
            <person name="Rayko E."/>
            <person name="Salamov A."/>
            <person name="Vandepoele K."/>
            <person name="Beszteri B."/>
            <person name="Gruber A."/>
            <person name="Heijde M."/>
            <person name="Katinka M."/>
            <person name="Mock T."/>
            <person name="Valentin K."/>
            <person name="Verret F."/>
            <person name="Berges J.A."/>
            <person name="Brownlee C."/>
            <person name="Cadoret J.P."/>
            <person name="Chiovitti A."/>
            <person name="Choi C.J."/>
            <person name="Coesel S."/>
            <person name="De Martino A."/>
            <person name="Detter J.C."/>
            <person name="Durkin C."/>
            <person name="Falciatore A."/>
            <person name="Fournet J."/>
            <person name="Haruta M."/>
            <person name="Huysman M.J."/>
            <person name="Jenkins B.D."/>
            <person name="Jiroutova K."/>
            <person name="Jorgensen R.E."/>
            <person name="Joubert Y."/>
            <person name="Kaplan A."/>
            <person name="Kroger N."/>
            <person name="Kroth P.G."/>
            <person name="La Roche J."/>
            <person name="Lindquist E."/>
            <person name="Lommer M."/>
            <person name="Martin-Jezequel V."/>
            <person name="Lopez P.J."/>
            <person name="Lucas S."/>
            <person name="Mangogna M."/>
            <person name="McGinnis K."/>
            <person name="Medlin L.K."/>
            <person name="Montsant A."/>
            <person name="Oudot-Le Secq M.P."/>
            <person name="Napoli C."/>
            <person name="Obornik M."/>
            <person name="Parker M.S."/>
            <person name="Petit J.L."/>
            <person name="Porcel B.M."/>
            <person name="Poulsen N."/>
            <person name="Robison M."/>
            <person name="Rychlewski L."/>
            <person name="Rynearson T.A."/>
            <person name="Schmutz J."/>
            <person name="Shapiro H."/>
            <person name="Siaut M."/>
            <person name="Stanley M."/>
            <person name="Sussman M.R."/>
            <person name="Taylor A.R."/>
            <person name="Vardi A."/>
            <person name="von Dassow P."/>
            <person name="Vyverman W."/>
            <person name="Willis A."/>
            <person name="Wyrwicz L.S."/>
            <person name="Rokhsar D.S."/>
            <person name="Weissenbach J."/>
            <person name="Armbrust E.V."/>
            <person name="Green B.R."/>
            <person name="Van de Peer Y."/>
            <person name="Grigoriev I.V."/>
        </authorList>
    </citation>
    <scope>NUCLEOTIDE SEQUENCE [LARGE SCALE GENOMIC DNA]</scope>
    <source>
        <strain evidence="3 4">CCMP1335</strain>
    </source>
</reference>
<dbReference type="GeneID" id="7449681"/>
<feature type="region of interest" description="Disordered" evidence="1">
    <location>
        <begin position="245"/>
        <end position="270"/>
    </location>
</feature>
<feature type="chain" id="PRO_5002866173" evidence="2">
    <location>
        <begin position="34"/>
        <end position="270"/>
    </location>
</feature>
<feature type="compositionally biased region" description="Basic and acidic residues" evidence="1">
    <location>
        <begin position="110"/>
        <end position="125"/>
    </location>
</feature>
<evidence type="ECO:0000313" key="3">
    <source>
        <dbReference type="EMBL" id="EED92312.1"/>
    </source>
</evidence>
<dbReference type="Proteomes" id="UP000001449">
    <property type="component" value="Chromosome 5"/>
</dbReference>
<name>B8C212_THAPS</name>
<dbReference type="RefSeq" id="XP_002290560.1">
    <property type="nucleotide sequence ID" value="XM_002290524.1"/>
</dbReference>
<dbReference type="KEGG" id="tps:THAPSDRAFT_22593"/>